<dbReference type="RefSeq" id="WP_153233368.1">
    <property type="nucleotide sequence ID" value="NZ_WINI01000001.1"/>
</dbReference>
<evidence type="ECO:0000259" key="3">
    <source>
        <dbReference type="Pfam" id="PF24859"/>
    </source>
</evidence>
<dbReference type="CDD" id="cd16341">
    <property type="entry name" value="FdhE"/>
    <property type="match status" value="1"/>
</dbReference>
<dbReference type="EMBL" id="WINI01000001">
    <property type="protein sequence ID" value="MQQ99831.1"/>
    <property type="molecule type" value="Genomic_DNA"/>
</dbReference>
<dbReference type="SUPFAM" id="SSF144020">
    <property type="entry name" value="FdhE-like"/>
    <property type="match status" value="1"/>
</dbReference>
<dbReference type="InterPro" id="IPR006452">
    <property type="entry name" value="Formate_DH_accessory"/>
</dbReference>
<organism evidence="5 6">
    <name type="scientific">Glaciimonas soli</name>
    <dbReference type="NCBI Taxonomy" id="2590999"/>
    <lineage>
        <taxon>Bacteria</taxon>
        <taxon>Pseudomonadati</taxon>
        <taxon>Pseudomonadota</taxon>
        <taxon>Betaproteobacteria</taxon>
        <taxon>Burkholderiales</taxon>
        <taxon>Oxalobacteraceae</taxon>
        <taxon>Glaciimonas</taxon>
    </lineage>
</organism>
<dbReference type="PANTHER" id="PTHR37689">
    <property type="entry name" value="PROTEIN FDHE"/>
    <property type="match status" value="1"/>
</dbReference>
<dbReference type="InterPro" id="IPR024064">
    <property type="entry name" value="FdhE-like_sf"/>
</dbReference>
<evidence type="ECO:0000259" key="2">
    <source>
        <dbReference type="Pfam" id="PF04216"/>
    </source>
</evidence>
<keyword evidence="1" id="KW-0963">Cytoplasm</keyword>
<dbReference type="GO" id="GO:0005829">
    <property type="term" value="C:cytosol"/>
    <property type="evidence" value="ECO:0007669"/>
    <property type="project" value="TreeGrafter"/>
</dbReference>
<dbReference type="GO" id="GO:0051604">
    <property type="term" value="P:protein maturation"/>
    <property type="evidence" value="ECO:0007669"/>
    <property type="project" value="TreeGrafter"/>
</dbReference>
<dbReference type="InterPro" id="IPR056797">
    <property type="entry name" value="FdhE_central"/>
</dbReference>
<comment type="caution">
    <text evidence="5">The sequence shown here is derived from an EMBL/GenBank/DDBJ whole genome shotgun (WGS) entry which is preliminary data.</text>
</comment>
<gene>
    <name evidence="5" type="primary">fdhE</name>
    <name evidence="5" type="ORF">GEV47_03920</name>
</gene>
<dbReference type="Pfam" id="PF24860">
    <property type="entry name" value="FdhE_C"/>
    <property type="match status" value="1"/>
</dbReference>
<dbReference type="AlphaFoldDB" id="A0A843YRD0"/>
<keyword evidence="6" id="KW-1185">Reference proteome</keyword>
<dbReference type="InterPro" id="IPR056796">
    <property type="entry name" value="FdhE_C"/>
</dbReference>
<evidence type="ECO:0000313" key="5">
    <source>
        <dbReference type="EMBL" id="MQQ99831.1"/>
    </source>
</evidence>
<dbReference type="OrthoDB" id="9794151at2"/>
<dbReference type="PIRSF" id="PIRSF018296">
    <property type="entry name" value="Format_dh_formtn"/>
    <property type="match status" value="1"/>
</dbReference>
<dbReference type="NCBIfam" id="TIGR01562">
    <property type="entry name" value="FdhE"/>
    <property type="match status" value="1"/>
</dbReference>
<dbReference type="Proteomes" id="UP000451565">
    <property type="component" value="Unassembled WGS sequence"/>
</dbReference>
<name>A0A843YRD0_9BURK</name>
<dbReference type="Gene3D" id="3.90.1670.10">
    <property type="entry name" value="FdhE-like domain"/>
    <property type="match status" value="1"/>
</dbReference>
<sequence>MVQRILERGEIESLDHNAIPRLRLPAADSVFKARAARLRRLAANEIKGTPVSPEFSGYLSLMAALVDAQQAIFVTLTSDDAPLPDQAAIALAREHAMPPLLISAERPAIWRNILTRLLTQLQTTHPSPYITAISTELLGLEPAVLESLADAVLTQRTEFLTPSQAPFIAAALQVLWTWQASKLNLPDVPTLEIGTLCPVCGSHPVASVIRIGGQSQGYRYLQCSLCASEWHMVRVKCSHCEQNGKIAYQSLAPDDDATSTTIITEKPENKANDPQKVARAETCDDCYTYRKIFNQEHDYDVEPLADDLASLMLDVLVTEAGYARASGHPLLWFGESI</sequence>
<accession>A0A843YRD0</accession>
<dbReference type="Pfam" id="PF04216">
    <property type="entry name" value="FdhE_N"/>
    <property type="match status" value="1"/>
</dbReference>
<feature type="domain" description="FdhE N-terminal" evidence="2">
    <location>
        <begin position="19"/>
        <end position="185"/>
    </location>
</feature>
<evidence type="ECO:0000256" key="1">
    <source>
        <dbReference type="ARBA" id="ARBA00022490"/>
    </source>
</evidence>
<feature type="domain" description="FdhE central" evidence="3">
    <location>
        <begin position="196"/>
        <end position="234"/>
    </location>
</feature>
<dbReference type="InterPro" id="IPR056774">
    <property type="entry name" value="FdhE_N"/>
</dbReference>
<evidence type="ECO:0000259" key="4">
    <source>
        <dbReference type="Pfam" id="PF24860"/>
    </source>
</evidence>
<dbReference type="Pfam" id="PF24859">
    <property type="entry name" value="FdhE_central"/>
    <property type="match status" value="1"/>
</dbReference>
<reference evidence="5 6" key="1">
    <citation type="submission" date="2019-10" db="EMBL/GenBank/DDBJ databases">
        <title>Glaciimonas soli sp. nov., a psychrophilic bacterium isolated from the forest soil of a high elevation mountain in Taiwan.</title>
        <authorList>
            <person name="Wang L.-T."/>
            <person name="Shieh W.Y."/>
        </authorList>
    </citation>
    <scope>NUCLEOTIDE SEQUENCE [LARGE SCALE GENOMIC DNA]</scope>
    <source>
        <strain evidence="5 6">GS1</strain>
    </source>
</reference>
<proteinExistence type="predicted"/>
<protein>
    <submittedName>
        <fullName evidence="5">Formate dehydrogenase accessory protein FdhE</fullName>
    </submittedName>
</protein>
<dbReference type="PANTHER" id="PTHR37689:SF1">
    <property type="entry name" value="PROTEIN FDHE"/>
    <property type="match status" value="1"/>
</dbReference>
<feature type="domain" description="FdhE C-terminal" evidence="4">
    <location>
        <begin position="235"/>
        <end position="331"/>
    </location>
</feature>
<evidence type="ECO:0000313" key="6">
    <source>
        <dbReference type="Proteomes" id="UP000451565"/>
    </source>
</evidence>
<dbReference type="GO" id="GO:0008199">
    <property type="term" value="F:ferric iron binding"/>
    <property type="evidence" value="ECO:0007669"/>
    <property type="project" value="TreeGrafter"/>
</dbReference>